<feature type="signal peptide" evidence="1">
    <location>
        <begin position="1"/>
        <end position="25"/>
    </location>
</feature>
<dbReference type="EMBL" id="CABD030125505">
    <property type="status" value="NOT_ANNOTATED_CDS"/>
    <property type="molecule type" value="Genomic_DNA"/>
</dbReference>
<dbReference type="AlphaFoldDB" id="A0A2I2Y7L3"/>
<reference evidence="2" key="4">
    <citation type="submission" date="2025-09" db="UniProtKB">
        <authorList>
            <consortium name="Ensembl"/>
        </authorList>
    </citation>
    <scope>IDENTIFICATION</scope>
</reference>
<feature type="chain" id="PRO_5014151848" evidence="1">
    <location>
        <begin position="26"/>
        <end position="72"/>
    </location>
</feature>
<sequence>MGQGQQAMCPEALLCIWRCLLYTFCNWFDNTFQLQFCILRTLKRFCRSILYNLKDLKTFWLPQAYLPFLLIQ</sequence>
<dbReference type="GeneTree" id="ENSGT00900000143202"/>
<keyword evidence="1" id="KW-0732">Signal</keyword>
<dbReference type="OMA" id="SHIWRRL"/>
<dbReference type="InParanoid" id="A0A2I2Y7L3"/>
<evidence type="ECO:0000313" key="3">
    <source>
        <dbReference type="Proteomes" id="UP000001519"/>
    </source>
</evidence>
<accession>A0A2I2Y7L3</accession>
<protein>
    <submittedName>
        <fullName evidence="2">Uncharacterized protein</fullName>
    </submittedName>
</protein>
<reference evidence="2 3" key="2">
    <citation type="journal article" date="2012" name="Nature">
        <title>Insights into hominid evolution from the gorilla genome sequence.</title>
        <authorList>
            <person name="Scally A."/>
            <person name="Dutheil J.Y."/>
            <person name="Hillier L.W."/>
            <person name="Jordan G.E."/>
            <person name="Goodhead I."/>
            <person name="Herrero J."/>
            <person name="Hobolth A."/>
            <person name="Lappalainen T."/>
            <person name="Mailund T."/>
            <person name="Marques-Bonet T."/>
            <person name="McCarthy S."/>
            <person name="Montgomery S.H."/>
            <person name="Schwalie P.C."/>
            <person name="Tang Y.A."/>
            <person name="Ward M.C."/>
            <person name="Xue Y."/>
            <person name="Yngvadottir B."/>
            <person name="Alkan C."/>
            <person name="Andersen L.N."/>
            <person name="Ayub Q."/>
            <person name="Ball E.V."/>
            <person name="Beal K."/>
            <person name="Bradley B.J."/>
            <person name="Chen Y."/>
            <person name="Clee C.M."/>
            <person name="Fitzgerald S."/>
            <person name="Graves T.A."/>
            <person name="Gu Y."/>
            <person name="Heath P."/>
            <person name="Heger A."/>
            <person name="Karakoc E."/>
            <person name="Kolb-Kokocinski A."/>
            <person name="Laird G.K."/>
            <person name="Lunter G."/>
            <person name="Meader S."/>
            <person name="Mort M."/>
            <person name="Mullikin J.C."/>
            <person name="Munch K."/>
            <person name="O'Connor T.D."/>
            <person name="Phillips A.D."/>
            <person name="Prado-Martinez J."/>
            <person name="Rogers A.S."/>
            <person name="Sajjadian S."/>
            <person name="Schmidt D."/>
            <person name="Shaw K."/>
            <person name="Simpson J.T."/>
            <person name="Stenson P.D."/>
            <person name="Turner D.J."/>
            <person name="Vigilant L."/>
            <person name="Vilella A.J."/>
            <person name="Whitener W."/>
            <person name="Zhu B."/>
            <person name="Cooper D.N."/>
            <person name="de Jong P."/>
            <person name="Dermitzakis E.T."/>
            <person name="Eichler E.E."/>
            <person name="Flicek P."/>
            <person name="Goldman N."/>
            <person name="Mundy N.I."/>
            <person name="Ning Z."/>
            <person name="Odom D.T."/>
            <person name="Ponting C.P."/>
            <person name="Quail M.A."/>
            <person name="Ryder O.A."/>
            <person name="Searle S.M."/>
            <person name="Warren W.C."/>
            <person name="Wilson R.K."/>
            <person name="Schierup M.H."/>
            <person name="Rogers J."/>
            <person name="Tyler-Smith C."/>
            <person name="Durbin R."/>
        </authorList>
    </citation>
    <scope>NUCLEOTIDE SEQUENCE [LARGE SCALE GENOMIC DNA]</scope>
</reference>
<keyword evidence="3" id="KW-1185">Reference proteome</keyword>
<organism evidence="2 3">
    <name type="scientific">Gorilla gorilla gorilla</name>
    <name type="common">Western lowland gorilla</name>
    <dbReference type="NCBI Taxonomy" id="9595"/>
    <lineage>
        <taxon>Eukaryota</taxon>
        <taxon>Metazoa</taxon>
        <taxon>Chordata</taxon>
        <taxon>Craniata</taxon>
        <taxon>Vertebrata</taxon>
        <taxon>Euteleostomi</taxon>
        <taxon>Mammalia</taxon>
        <taxon>Eutheria</taxon>
        <taxon>Euarchontoglires</taxon>
        <taxon>Primates</taxon>
        <taxon>Haplorrhini</taxon>
        <taxon>Catarrhini</taxon>
        <taxon>Hominidae</taxon>
        <taxon>Gorilla</taxon>
    </lineage>
</organism>
<evidence type="ECO:0000313" key="2">
    <source>
        <dbReference type="Ensembl" id="ENSGGOP00000030901.1"/>
    </source>
</evidence>
<dbReference type="Proteomes" id="UP000001519">
    <property type="component" value="Chromosome X"/>
</dbReference>
<name>A0A2I2Y7L3_GORGO</name>
<reference evidence="2" key="3">
    <citation type="submission" date="2025-08" db="UniProtKB">
        <authorList>
            <consortium name="Ensembl"/>
        </authorList>
    </citation>
    <scope>IDENTIFICATION</scope>
</reference>
<reference evidence="3" key="1">
    <citation type="submission" date="2011-05" db="EMBL/GenBank/DDBJ databases">
        <title>Insights into the evolution of the great apes provided by the gorilla genome.</title>
        <authorList>
            <person name="Scally A."/>
        </authorList>
    </citation>
    <scope>NUCLEOTIDE SEQUENCE [LARGE SCALE GENOMIC DNA]</scope>
</reference>
<proteinExistence type="predicted"/>
<dbReference type="Ensembl" id="ENSGGOT00000051814.1">
    <property type="protein sequence ID" value="ENSGGOP00000030901.1"/>
    <property type="gene ID" value="ENSGGOG00000037195.1"/>
</dbReference>
<evidence type="ECO:0000256" key="1">
    <source>
        <dbReference type="SAM" id="SignalP"/>
    </source>
</evidence>